<comment type="caution">
    <text evidence="1">The sequence shown here is derived from an EMBL/GenBank/DDBJ whole genome shotgun (WGS) entry which is preliminary data.</text>
</comment>
<proteinExistence type="predicted"/>
<dbReference type="STRING" id="1817824.A2751_02090"/>
<gene>
    <name evidence="1" type="ORF">A2751_02090</name>
</gene>
<reference evidence="1 2" key="1">
    <citation type="journal article" date="2016" name="Nat. Commun.">
        <title>Thousands of microbial genomes shed light on interconnected biogeochemical processes in an aquifer system.</title>
        <authorList>
            <person name="Anantharaman K."/>
            <person name="Brown C.T."/>
            <person name="Hug L.A."/>
            <person name="Sharon I."/>
            <person name="Castelle C.J."/>
            <person name="Probst A.J."/>
            <person name="Thomas B.C."/>
            <person name="Singh A."/>
            <person name="Wilkins M.J."/>
            <person name="Karaoz U."/>
            <person name="Brodie E.L."/>
            <person name="Williams K.H."/>
            <person name="Hubbard S.S."/>
            <person name="Banfield J.F."/>
        </authorList>
    </citation>
    <scope>NUCLEOTIDE SEQUENCE [LARGE SCALE GENOMIC DNA]</scope>
</reference>
<dbReference type="SUPFAM" id="SSF53335">
    <property type="entry name" value="S-adenosyl-L-methionine-dependent methyltransferases"/>
    <property type="match status" value="1"/>
</dbReference>
<evidence type="ECO:0000313" key="2">
    <source>
        <dbReference type="Proteomes" id="UP000176864"/>
    </source>
</evidence>
<accession>A0A1F5NJD5</accession>
<organism evidence="1 2">
    <name type="scientific">Candidatus Doudnabacteria bacterium RIFCSPHIGHO2_01_FULL_46_14</name>
    <dbReference type="NCBI Taxonomy" id="1817824"/>
    <lineage>
        <taxon>Bacteria</taxon>
        <taxon>Candidatus Doudnaibacteriota</taxon>
    </lineage>
</organism>
<dbReference type="Gene3D" id="3.40.50.150">
    <property type="entry name" value="Vaccinia Virus protein VP39"/>
    <property type="match status" value="1"/>
</dbReference>
<evidence type="ECO:0000313" key="1">
    <source>
        <dbReference type="EMBL" id="OGE77816.1"/>
    </source>
</evidence>
<dbReference type="EMBL" id="MFEK01000016">
    <property type="protein sequence ID" value="OGE77816.1"/>
    <property type="molecule type" value="Genomic_DNA"/>
</dbReference>
<name>A0A1F5NJD5_9BACT</name>
<dbReference type="Proteomes" id="UP000176864">
    <property type="component" value="Unassembled WGS sequence"/>
</dbReference>
<protein>
    <submittedName>
        <fullName evidence="1">Uncharacterized protein</fullName>
    </submittedName>
</protein>
<dbReference type="AlphaFoldDB" id="A0A1F5NJD5"/>
<sequence>MNTSIDITDLFIMAGIEHKGRVQITHEDMSGLEPHPKNDWLYLGLLSLKEIAKREGVFIRSSAFIGSGNGIETIAALKLFPNLETIFITDLVKNIQPAIIKNITANANEELKGIRTYCLEGRDCSPLSEPVDLIYGNLPLIMIDQREIEKHRLSLTTLTDEQMYMHLSQGPYDMLTRWSLLSQLGFLLSAKEKLAPGGSILTFIGGRIPYYAIEQCFRRAGVGYRKLFTSFKRQSDGQFFKQYAEYETKEGVDFAFYDYKEAVEILRQKLGIIAPEIIVDIEDADLKILLAPTLISANKAYENYQKGMSVGHIAHAFEAWND</sequence>
<dbReference type="InterPro" id="IPR029063">
    <property type="entry name" value="SAM-dependent_MTases_sf"/>
</dbReference>